<keyword evidence="3" id="KW-0804">Transcription</keyword>
<dbReference type="InterPro" id="IPR041617">
    <property type="entry name" value="TPR_MalT"/>
</dbReference>
<dbReference type="Pfam" id="PF17874">
    <property type="entry name" value="TPR_MalT"/>
    <property type="match status" value="1"/>
</dbReference>
<dbReference type="Pfam" id="PF25873">
    <property type="entry name" value="WHD_MalT"/>
    <property type="match status" value="1"/>
</dbReference>
<evidence type="ECO:0000313" key="5">
    <source>
        <dbReference type="EMBL" id="MFC5471294.1"/>
    </source>
</evidence>
<dbReference type="InterPro" id="IPR000792">
    <property type="entry name" value="Tscrpt_reg_LuxR_C"/>
</dbReference>
<dbReference type="InterPro" id="IPR011990">
    <property type="entry name" value="TPR-like_helical_dom_sf"/>
</dbReference>
<dbReference type="PROSITE" id="PS50043">
    <property type="entry name" value="HTH_LUXR_2"/>
    <property type="match status" value="1"/>
</dbReference>
<evidence type="ECO:0000256" key="1">
    <source>
        <dbReference type="ARBA" id="ARBA00023015"/>
    </source>
</evidence>
<dbReference type="InterPro" id="IPR027417">
    <property type="entry name" value="P-loop_NTPase"/>
</dbReference>
<dbReference type="PANTHER" id="PTHR44688:SF25">
    <property type="entry name" value="HTH LUXR-TYPE DOMAIN-CONTAINING PROTEIN"/>
    <property type="match status" value="1"/>
</dbReference>
<accession>A0ABW0M0E9</accession>
<keyword evidence="2" id="KW-0238">DNA-binding</keyword>
<dbReference type="PANTHER" id="PTHR44688">
    <property type="entry name" value="DNA-BINDING TRANSCRIPTIONAL ACTIVATOR DEVR_DOSR"/>
    <property type="match status" value="1"/>
</dbReference>
<dbReference type="Gene3D" id="1.10.10.10">
    <property type="entry name" value="Winged helix-like DNA-binding domain superfamily/Winged helix DNA-binding domain"/>
    <property type="match status" value="1"/>
</dbReference>
<dbReference type="Gene3D" id="1.25.40.10">
    <property type="entry name" value="Tetratricopeptide repeat domain"/>
    <property type="match status" value="1"/>
</dbReference>
<dbReference type="SMART" id="SM00421">
    <property type="entry name" value="HTH_LUXR"/>
    <property type="match status" value="1"/>
</dbReference>
<evidence type="ECO:0000259" key="4">
    <source>
        <dbReference type="PROSITE" id="PS50043"/>
    </source>
</evidence>
<evidence type="ECO:0000256" key="3">
    <source>
        <dbReference type="ARBA" id="ARBA00023163"/>
    </source>
</evidence>
<dbReference type="EMBL" id="JBHSMH010000097">
    <property type="protein sequence ID" value="MFC5471294.1"/>
    <property type="molecule type" value="Genomic_DNA"/>
</dbReference>
<evidence type="ECO:0000256" key="2">
    <source>
        <dbReference type="ARBA" id="ARBA00023125"/>
    </source>
</evidence>
<name>A0ABW0M0E9_9BACL</name>
<comment type="caution">
    <text evidence="5">The sequence shown here is derived from an EMBL/GenBank/DDBJ whole genome shotgun (WGS) entry which is preliminary data.</text>
</comment>
<gene>
    <name evidence="5" type="ORF">ACFPPD_21640</name>
</gene>
<dbReference type="Pfam" id="PF00196">
    <property type="entry name" value="GerE"/>
    <property type="match status" value="1"/>
</dbReference>
<dbReference type="InterPro" id="IPR036388">
    <property type="entry name" value="WH-like_DNA-bd_sf"/>
</dbReference>
<dbReference type="RefSeq" id="WP_209750460.1">
    <property type="nucleotide sequence ID" value="NZ_JBHSMH010000097.1"/>
</dbReference>
<sequence>MMILHTKLHIPHSRREILIDRPRLMELLNEGLKAKLTAVTAPAGYGKTTALSEWARQCGCPAAWISLDRYDNDLVQFWSCVIAAVEQVCPSFGEALSLHVEHMKSSGYDSFIAALLNELNDIPRELALILDDFQVIELSSIYDSVAYVLEHLPPHIHFYTASRFDLPFPTAKLQAKGHLQKIYVQDLRFQREEGIRYLHDCMRILLSREEADLLVHRTEGWVSGLHLAALSLKRSADPSGFIRDFGGQHRDISQYLLEELLERQSEEISDFLLQTSITSRMNDSLCEAMTGRASCGDQLEALKRQNMFIILLDEIGEWYRYHHLFADFLQQQFRRKQPDKWAETHANAARWLGANGFYEEAIDHFLACGNYTEATSLIEGNLSKLHLKRTMVQQWLSILPESVLDTKPGIQCQYIKMLSETGELALAETKLKAIQNKLSEPDWQPWKSFLLLIAAEIALYRKDIPRTSEYLEMYEQHAPEGSPLQMIAGNTARVNCYTVLEYFDDLHEADAFFRRWIEVWGKKENYPFAGYLYLAYSKLLYEWNRLDEAEMYAERTFWQKPMQPYARILVQAAVGAARIRYVKGDAEGAAELLEQVKSKLHSPDNPLFFQELETERAALSVNEPSADEAAAWLQSCGLAPSDNVPVNRVREYLHYARALIACGQADEAMGLLDRMYRLVRHEDRLIYVIQVLIVQSKALHHQRDTPHALMKLEAALHLAEPQGYIRSFVDEGATMAQLLAEYLHCRQTGHIRESLSVSLLYVKKLLLHMNVRKSGASDSPSPLTMQETKILRMVHEGLMRRQIAERINVTDETVKKHMKNIYKKLDASSRMQALQRGKELNLL</sequence>
<evidence type="ECO:0000313" key="6">
    <source>
        <dbReference type="Proteomes" id="UP001596105"/>
    </source>
</evidence>
<dbReference type="InterPro" id="IPR016032">
    <property type="entry name" value="Sig_transdc_resp-reg_C-effctor"/>
</dbReference>
<keyword evidence="1" id="KW-0805">Transcription regulation</keyword>
<dbReference type="SUPFAM" id="SSF46894">
    <property type="entry name" value="C-terminal effector domain of the bipartite response regulators"/>
    <property type="match status" value="1"/>
</dbReference>
<dbReference type="PRINTS" id="PR00038">
    <property type="entry name" value="HTHLUXR"/>
</dbReference>
<reference evidence="6" key="1">
    <citation type="journal article" date="2019" name="Int. J. Syst. Evol. Microbiol.">
        <title>The Global Catalogue of Microorganisms (GCM) 10K type strain sequencing project: providing services to taxonomists for standard genome sequencing and annotation.</title>
        <authorList>
            <consortium name="The Broad Institute Genomics Platform"/>
            <consortium name="The Broad Institute Genome Sequencing Center for Infectious Disease"/>
            <person name="Wu L."/>
            <person name="Ma J."/>
        </authorList>
    </citation>
    <scope>NUCLEOTIDE SEQUENCE [LARGE SCALE GENOMIC DNA]</scope>
    <source>
        <strain evidence="6">CCUG 57113</strain>
    </source>
</reference>
<organism evidence="5 6">
    <name type="scientific">Cohnella suwonensis</name>
    <dbReference type="NCBI Taxonomy" id="696072"/>
    <lineage>
        <taxon>Bacteria</taxon>
        <taxon>Bacillati</taxon>
        <taxon>Bacillota</taxon>
        <taxon>Bacilli</taxon>
        <taxon>Bacillales</taxon>
        <taxon>Paenibacillaceae</taxon>
        <taxon>Cohnella</taxon>
    </lineage>
</organism>
<protein>
    <submittedName>
        <fullName evidence="5">LuxR C-terminal-related transcriptional regulator</fullName>
    </submittedName>
</protein>
<dbReference type="Proteomes" id="UP001596105">
    <property type="component" value="Unassembled WGS sequence"/>
</dbReference>
<dbReference type="SUPFAM" id="SSF48452">
    <property type="entry name" value="TPR-like"/>
    <property type="match status" value="1"/>
</dbReference>
<dbReference type="CDD" id="cd06170">
    <property type="entry name" value="LuxR_C_like"/>
    <property type="match status" value="1"/>
</dbReference>
<feature type="domain" description="HTH luxR-type" evidence="4">
    <location>
        <begin position="776"/>
        <end position="841"/>
    </location>
</feature>
<dbReference type="SUPFAM" id="SSF52540">
    <property type="entry name" value="P-loop containing nucleoside triphosphate hydrolases"/>
    <property type="match status" value="1"/>
</dbReference>
<proteinExistence type="predicted"/>
<dbReference type="Gene3D" id="3.40.50.300">
    <property type="entry name" value="P-loop containing nucleotide triphosphate hydrolases"/>
    <property type="match status" value="1"/>
</dbReference>
<keyword evidence="6" id="KW-1185">Reference proteome</keyword>
<dbReference type="InterPro" id="IPR059106">
    <property type="entry name" value="WHD_MalT"/>
</dbReference>